<dbReference type="GO" id="GO:0008270">
    <property type="term" value="F:zinc ion binding"/>
    <property type="evidence" value="ECO:0007669"/>
    <property type="project" value="InterPro"/>
</dbReference>
<name>A0A1L7WS81_9HELO</name>
<keyword evidence="1" id="KW-0539">Nucleus</keyword>
<dbReference type="CDD" id="cd00067">
    <property type="entry name" value="GAL4"/>
    <property type="match status" value="1"/>
</dbReference>
<evidence type="ECO:0000313" key="3">
    <source>
        <dbReference type="EMBL" id="CZR55605.1"/>
    </source>
</evidence>
<dbReference type="PANTHER" id="PTHR24148">
    <property type="entry name" value="ANKYRIN REPEAT DOMAIN-CONTAINING PROTEIN 39 HOMOLOG-RELATED"/>
    <property type="match status" value="1"/>
</dbReference>
<dbReference type="EMBL" id="FJOG01000006">
    <property type="protein sequence ID" value="CZR55605.1"/>
    <property type="molecule type" value="Genomic_DNA"/>
</dbReference>
<dbReference type="SMART" id="SM00066">
    <property type="entry name" value="GAL4"/>
    <property type="match status" value="1"/>
</dbReference>
<accession>A0A1L7WS81</accession>
<organism evidence="3 4">
    <name type="scientific">Phialocephala subalpina</name>
    <dbReference type="NCBI Taxonomy" id="576137"/>
    <lineage>
        <taxon>Eukaryota</taxon>
        <taxon>Fungi</taxon>
        <taxon>Dikarya</taxon>
        <taxon>Ascomycota</taxon>
        <taxon>Pezizomycotina</taxon>
        <taxon>Leotiomycetes</taxon>
        <taxon>Helotiales</taxon>
        <taxon>Mollisiaceae</taxon>
        <taxon>Phialocephala</taxon>
        <taxon>Phialocephala fortinii species complex</taxon>
    </lineage>
</organism>
<dbReference type="InterPro" id="IPR010730">
    <property type="entry name" value="HET"/>
</dbReference>
<dbReference type="GO" id="GO:0000981">
    <property type="term" value="F:DNA-binding transcription factor activity, RNA polymerase II-specific"/>
    <property type="evidence" value="ECO:0007669"/>
    <property type="project" value="InterPro"/>
</dbReference>
<evidence type="ECO:0000313" key="4">
    <source>
        <dbReference type="Proteomes" id="UP000184330"/>
    </source>
</evidence>
<dbReference type="InterPro" id="IPR036864">
    <property type="entry name" value="Zn2-C6_fun-type_DNA-bd_sf"/>
</dbReference>
<dbReference type="OrthoDB" id="5386682at2759"/>
<dbReference type="InterPro" id="IPR001138">
    <property type="entry name" value="Zn2Cys6_DnaBD"/>
</dbReference>
<dbReference type="Gene3D" id="4.10.240.10">
    <property type="entry name" value="Zn(2)-C6 fungal-type DNA-binding domain"/>
    <property type="match status" value="1"/>
</dbReference>
<dbReference type="SUPFAM" id="SSF57701">
    <property type="entry name" value="Zn2/Cys6 DNA-binding domain"/>
    <property type="match status" value="1"/>
</dbReference>
<gene>
    <name evidence="3" type="ORF">PAC_05493</name>
</gene>
<dbReference type="PROSITE" id="PS50048">
    <property type="entry name" value="ZN2_CY6_FUNGAL_2"/>
    <property type="match status" value="1"/>
</dbReference>
<feature type="domain" description="Zn(2)-C6 fungal-type" evidence="2">
    <location>
        <begin position="27"/>
        <end position="56"/>
    </location>
</feature>
<sequence>MFWDFVAFEDTNPPLRSRIRGTTIVRACVLCQRRKEKCNGLHPCYNCRASKQECIYSERQRRTSEIPEGGTLLQDYQVVFNRLLRPVPVKSLIDLSRESLLGLQPTDPSPVSLAAKTEAAHRLEALEKRPPDGFEWNESSDQLREVVVDDVNGLQLAPNKKTSFLGLASISPAVKVLLKDLPSPVVQDASSIDVKNGENMSKSIYTPLKDREIRLLVIDPSSDADTVVKCCVQTVSLDINPEYIALSYVWGNAAITTKILVNEEDFAATVNLAAALRQLRAFRADDSMNPINHLPSFLWVDAICINQNDIPERNSQVQLMRDIYQNSVVVISWLGPEADGSTEVISTLRNVSQEIQAIPPGGNQFDWLSRYPDLLLQESQTKSRISNALKLLWERDYWKRIWITQEIVLPRDILLICGAEIISWGHLKMIYQWLIAAREKYELPSFMDEGQYLLLFNSESILILGPIIRNQPLRDLWHDPEHQNIPLDHLNAYSRSLRLQATDPRDKVYEVYIEATLNMFRVCGLTVTLCLVGKVHRNYFELPSWAKDWSSSLQDGSSIQKPLDSIDGAEEETRLFIWKPEVPGVLMVLGKQIGEVTDLGPTSYALEVERRAWDICQHCLAKYRGRLYRRSVPLLQTLLRLLFHHDPVGNDTNIEVGSVEFHRLGVAFIWVLCNHGEYKDLGTIDKFRKSLPKLGLGTELDFASTFDQQLLGEAATEFPFPTVDAFEALKKMTIEDYVRVHTAFKATLEGNLVFGTGNEFIGLGQIQLWKGMWFVYLLVAGFLFS</sequence>
<keyword evidence="4" id="KW-1185">Reference proteome</keyword>
<reference evidence="3 4" key="1">
    <citation type="submission" date="2016-03" db="EMBL/GenBank/DDBJ databases">
        <authorList>
            <person name="Ploux O."/>
        </authorList>
    </citation>
    <scope>NUCLEOTIDE SEQUENCE [LARGE SCALE GENOMIC DNA]</scope>
    <source>
        <strain evidence="3 4">UAMH 11012</strain>
    </source>
</reference>
<evidence type="ECO:0000259" key="2">
    <source>
        <dbReference type="PROSITE" id="PS50048"/>
    </source>
</evidence>
<proteinExistence type="predicted"/>
<dbReference type="STRING" id="576137.A0A1L7WS81"/>
<dbReference type="InterPro" id="IPR052895">
    <property type="entry name" value="HetReg/Transcr_Mod"/>
</dbReference>
<dbReference type="Pfam" id="PF06985">
    <property type="entry name" value="HET"/>
    <property type="match status" value="1"/>
</dbReference>
<dbReference type="Pfam" id="PF00172">
    <property type="entry name" value="Zn_clus"/>
    <property type="match status" value="1"/>
</dbReference>
<protein>
    <recommendedName>
        <fullName evidence="2">Zn(2)-C6 fungal-type domain-containing protein</fullName>
    </recommendedName>
</protein>
<dbReference type="Proteomes" id="UP000184330">
    <property type="component" value="Unassembled WGS sequence"/>
</dbReference>
<dbReference type="PANTHER" id="PTHR24148:SF73">
    <property type="entry name" value="HET DOMAIN PROTEIN (AFU_ORTHOLOGUE AFUA_8G01020)"/>
    <property type="match status" value="1"/>
</dbReference>
<evidence type="ECO:0000256" key="1">
    <source>
        <dbReference type="ARBA" id="ARBA00023242"/>
    </source>
</evidence>
<dbReference type="AlphaFoldDB" id="A0A1L7WS81"/>